<accession>A0ABY7TJZ0</accession>
<feature type="transmembrane region" description="Helical" evidence="1">
    <location>
        <begin position="142"/>
        <end position="159"/>
    </location>
</feature>
<dbReference type="EMBL" id="CP117411">
    <property type="protein sequence ID" value="WCT73547.1"/>
    <property type="molecule type" value="Genomic_DNA"/>
</dbReference>
<evidence type="ECO:0000256" key="1">
    <source>
        <dbReference type="SAM" id="Phobius"/>
    </source>
</evidence>
<feature type="transmembrane region" description="Helical" evidence="1">
    <location>
        <begin position="71"/>
        <end position="92"/>
    </location>
</feature>
<keyword evidence="3" id="KW-1185">Reference proteome</keyword>
<gene>
    <name evidence="2" type="ORF">PQ455_18380</name>
</gene>
<sequence length="186" mass="20901">MDAFSYLSVLLSIIIGLAMTQILQGYRGMLLARARIILYPPTLIWSVLILLFATQSWWASFGLNDYKGWTFGTFSVILAQTIFLYMLAALILPDMPAGETIDLKAHYYREIGPFYSLTIAMLAASLLKDWMLDGRLPEPRNLAFHFAFAGLSVLALIARHRRLHEAIAPLIGLCTIAYIAALFDRL</sequence>
<dbReference type="RefSeq" id="WP_273687855.1">
    <property type="nucleotide sequence ID" value="NZ_CP117411.1"/>
</dbReference>
<feature type="transmembrane region" description="Helical" evidence="1">
    <location>
        <begin position="166"/>
        <end position="183"/>
    </location>
</feature>
<keyword evidence="1" id="KW-0472">Membrane</keyword>
<proteinExistence type="predicted"/>
<keyword evidence="1" id="KW-1133">Transmembrane helix</keyword>
<reference evidence="2 3" key="1">
    <citation type="submission" date="2023-02" db="EMBL/GenBank/DDBJ databases">
        <title>Genome sequence of Sphingomonas naphthae.</title>
        <authorList>
            <person name="Kim S."/>
            <person name="Heo J."/>
            <person name="Kwon S.-W."/>
        </authorList>
    </citation>
    <scope>NUCLEOTIDE SEQUENCE [LARGE SCALE GENOMIC DNA]</scope>
    <source>
        <strain evidence="2 3">KACC 18716</strain>
    </source>
</reference>
<feature type="transmembrane region" description="Helical" evidence="1">
    <location>
        <begin position="36"/>
        <end position="59"/>
    </location>
</feature>
<name>A0ABY7TJZ0_9SPHN</name>
<dbReference type="Proteomes" id="UP001220395">
    <property type="component" value="Chromosome"/>
</dbReference>
<keyword evidence="1" id="KW-0812">Transmembrane</keyword>
<feature type="transmembrane region" description="Helical" evidence="1">
    <location>
        <begin position="6"/>
        <end position="24"/>
    </location>
</feature>
<evidence type="ECO:0000313" key="2">
    <source>
        <dbReference type="EMBL" id="WCT73547.1"/>
    </source>
</evidence>
<protein>
    <submittedName>
        <fullName evidence="2">Uncharacterized protein</fullName>
    </submittedName>
</protein>
<evidence type="ECO:0000313" key="3">
    <source>
        <dbReference type="Proteomes" id="UP001220395"/>
    </source>
</evidence>
<organism evidence="2 3">
    <name type="scientific">Sphingomonas naphthae</name>
    <dbReference type="NCBI Taxonomy" id="1813468"/>
    <lineage>
        <taxon>Bacteria</taxon>
        <taxon>Pseudomonadati</taxon>
        <taxon>Pseudomonadota</taxon>
        <taxon>Alphaproteobacteria</taxon>
        <taxon>Sphingomonadales</taxon>
        <taxon>Sphingomonadaceae</taxon>
        <taxon>Sphingomonas</taxon>
    </lineage>
</organism>
<feature type="transmembrane region" description="Helical" evidence="1">
    <location>
        <begin position="113"/>
        <end position="130"/>
    </location>
</feature>